<proteinExistence type="predicted"/>
<evidence type="ECO:0000313" key="1">
    <source>
        <dbReference type="EMBL" id="KAL3964448.1"/>
    </source>
</evidence>
<reference evidence="1" key="1">
    <citation type="submission" date="2024-12" db="EMBL/GenBank/DDBJ databases">
        <title>Comparative genomics and development of molecular markers within Purpureocillium lilacinum and among Purpureocillium species.</title>
        <authorList>
            <person name="Yeh Z.-Y."/>
            <person name="Ni N.-T."/>
            <person name="Lo P.-H."/>
            <person name="Mushyakhwo K."/>
            <person name="Lin C.-F."/>
            <person name="Nai Y.-S."/>
        </authorList>
    </citation>
    <scope>NUCLEOTIDE SEQUENCE</scope>
    <source>
        <strain evidence="1">NCHU-NPUST-175</strain>
    </source>
</reference>
<accession>A0ACC4EA98</accession>
<evidence type="ECO:0000313" key="2">
    <source>
        <dbReference type="Proteomes" id="UP001638806"/>
    </source>
</evidence>
<keyword evidence="2" id="KW-1185">Reference proteome</keyword>
<name>A0ACC4EA98_PURLI</name>
<organism evidence="1 2">
    <name type="scientific">Purpureocillium lilacinum</name>
    <name type="common">Paecilomyces lilacinus</name>
    <dbReference type="NCBI Taxonomy" id="33203"/>
    <lineage>
        <taxon>Eukaryota</taxon>
        <taxon>Fungi</taxon>
        <taxon>Dikarya</taxon>
        <taxon>Ascomycota</taxon>
        <taxon>Pezizomycotina</taxon>
        <taxon>Sordariomycetes</taxon>
        <taxon>Hypocreomycetidae</taxon>
        <taxon>Hypocreales</taxon>
        <taxon>Ophiocordycipitaceae</taxon>
        <taxon>Purpureocillium</taxon>
    </lineage>
</organism>
<dbReference type="EMBL" id="JBGNUJ010000002">
    <property type="protein sequence ID" value="KAL3964448.1"/>
    <property type="molecule type" value="Genomic_DNA"/>
</dbReference>
<comment type="caution">
    <text evidence="1">The sequence shown here is derived from an EMBL/GenBank/DDBJ whole genome shotgun (WGS) entry which is preliminary data.</text>
</comment>
<dbReference type="Proteomes" id="UP001638806">
    <property type="component" value="Unassembled WGS sequence"/>
</dbReference>
<protein>
    <submittedName>
        <fullName evidence="1">Uncharacterized protein</fullName>
    </submittedName>
</protein>
<sequence>MWDPWCRLDAGWMRAQENWAGWMDDWDGRGLGAETRSWPRENVCLAAAADNAIPHPTYLPSRLARSVSVPGPPPAVCRAGAGEAPTSRRPGDLPPRAVPTGPLTLALGAGGPIARAVPPPSSPSPFGHHLSPVAAIRPASDNSTATSASAGASSRRRPPTFICFRIIKHSR</sequence>
<gene>
    <name evidence="1" type="ORF">ACCO45_001452</name>
</gene>